<dbReference type="PANTHER" id="PTHR42866:SF1">
    <property type="entry name" value="SPORE COAT POLYSACCHARIDE BIOSYNTHESIS PROTEIN SPSF"/>
    <property type="match status" value="1"/>
</dbReference>
<organism evidence="1 2">
    <name type="scientific">Kordiimonas pumila</name>
    <dbReference type="NCBI Taxonomy" id="2161677"/>
    <lineage>
        <taxon>Bacteria</taxon>
        <taxon>Pseudomonadati</taxon>
        <taxon>Pseudomonadota</taxon>
        <taxon>Alphaproteobacteria</taxon>
        <taxon>Kordiimonadales</taxon>
        <taxon>Kordiimonadaceae</taxon>
        <taxon>Kordiimonas</taxon>
    </lineage>
</organism>
<keyword evidence="1" id="KW-0808">Transferase</keyword>
<dbReference type="Pfam" id="PF02348">
    <property type="entry name" value="CTP_transf_3"/>
    <property type="match status" value="1"/>
</dbReference>
<comment type="caution">
    <text evidence="1">The sequence shown here is derived from an EMBL/GenBank/DDBJ whole genome shotgun (WGS) entry which is preliminary data.</text>
</comment>
<dbReference type="Gene3D" id="3.90.550.10">
    <property type="entry name" value="Spore Coat Polysaccharide Biosynthesis Protein SpsA, Chain A"/>
    <property type="match status" value="1"/>
</dbReference>
<evidence type="ECO:0000313" key="2">
    <source>
        <dbReference type="Proteomes" id="UP001595444"/>
    </source>
</evidence>
<reference evidence="2" key="1">
    <citation type="journal article" date="2019" name="Int. J. Syst. Evol. Microbiol.">
        <title>The Global Catalogue of Microorganisms (GCM) 10K type strain sequencing project: providing services to taxonomists for standard genome sequencing and annotation.</title>
        <authorList>
            <consortium name="The Broad Institute Genomics Platform"/>
            <consortium name="The Broad Institute Genome Sequencing Center for Infectious Disease"/>
            <person name="Wu L."/>
            <person name="Ma J."/>
        </authorList>
    </citation>
    <scope>NUCLEOTIDE SEQUENCE [LARGE SCALE GENOMIC DNA]</scope>
    <source>
        <strain evidence="2">KCTC 62164</strain>
    </source>
</reference>
<dbReference type="InterPro" id="IPR029044">
    <property type="entry name" value="Nucleotide-diphossugar_trans"/>
</dbReference>
<keyword evidence="1" id="KW-0548">Nucleotidyltransferase</keyword>
<sequence>MSEKIVCIVQARRRSSRLPDKILKPLGDKPALAHVLKRCLAIPSVHSVVCAGIDDPFEAPVYEIAQQAGAKIFKGSENDVLSRYYGAAKIEEAQWVMRVTSDCPLFDPDVAENLIQGTLASGCTFGANADWPHGLDCELFSFDLLEQAYKNATLDGEREHVTLWMKRQTGLKMFHHFAPKGRPLGHQYRWVLDYPEDYQFLVEIYNRLGKGAAKARWQDIITLLDKEPALQTINEKCTAIWATENQKIHQDLK</sequence>
<dbReference type="PANTHER" id="PTHR42866">
    <property type="entry name" value="3-DEOXY-MANNO-OCTULOSONATE CYTIDYLYLTRANSFERASE"/>
    <property type="match status" value="1"/>
</dbReference>
<keyword evidence="2" id="KW-1185">Reference proteome</keyword>
<evidence type="ECO:0000313" key="1">
    <source>
        <dbReference type="EMBL" id="MFC3053730.1"/>
    </source>
</evidence>
<dbReference type="InterPro" id="IPR003329">
    <property type="entry name" value="Cytidylyl_trans"/>
</dbReference>
<name>A0ABV7DAU2_9PROT</name>
<accession>A0ABV7DAU2</accession>
<dbReference type="GO" id="GO:0016779">
    <property type="term" value="F:nucleotidyltransferase activity"/>
    <property type="evidence" value="ECO:0007669"/>
    <property type="project" value="UniProtKB-KW"/>
</dbReference>
<dbReference type="RefSeq" id="WP_194214451.1">
    <property type="nucleotide sequence ID" value="NZ_CP061205.1"/>
</dbReference>
<protein>
    <submittedName>
        <fullName evidence="1">Cytidylyltransferase domain-containing protein</fullName>
    </submittedName>
</protein>
<dbReference type="EMBL" id="JBHRSL010000028">
    <property type="protein sequence ID" value="MFC3053730.1"/>
    <property type="molecule type" value="Genomic_DNA"/>
</dbReference>
<dbReference type="CDD" id="cd02518">
    <property type="entry name" value="GT2_SpsF"/>
    <property type="match status" value="1"/>
</dbReference>
<dbReference type="SUPFAM" id="SSF53448">
    <property type="entry name" value="Nucleotide-diphospho-sugar transferases"/>
    <property type="match status" value="1"/>
</dbReference>
<gene>
    <name evidence="1" type="ORF">ACFOKA_17660</name>
</gene>
<dbReference type="Proteomes" id="UP001595444">
    <property type="component" value="Unassembled WGS sequence"/>
</dbReference>
<proteinExistence type="predicted"/>